<dbReference type="AlphaFoldDB" id="E2B6T2"/>
<dbReference type="InParanoid" id="E2B6T2"/>
<protein>
    <submittedName>
        <fullName evidence="1">Uncharacterized protein</fullName>
    </submittedName>
</protein>
<name>E2B6T2_HARSA</name>
<sequence>MERAKKMVLISADNLERLQQQAHTSPTSVSSSSLASSSTAIPFVLTDNPTTGLNIASVENENTVHAPGSVLSRLDAEMHRILNSPALGGSREKWRLYREVLQ</sequence>
<reference evidence="1 2" key="1">
    <citation type="journal article" date="2010" name="Science">
        <title>Genomic comparison of the ants Camponotus floridanus and Harpegnathos saltator.</title>
        <authorList>
            <person name="Bonasio R."/>
            <person name="Zhang G."/>
            <person name="Ye C."/>
            <person name="Mutti N.S."/>
            <person name="Fang X."/>
            <person name="Qin N."/>
            <person name="Donahue G."/>
            <person name="Yang P."/>
            <person name="Li Q."/>
            <person name="Li C."/>
            <person name="Zhang P."/>
            <person name="Huang Z."/>
            <person name="Berger S.L."/>
            <person name="Reinberg D."/>
            <person name="Wang J."/>
            <person name="Liebig J."/>
        </authorList>
    </citation>
    <scope>NUCLEOTIDE SEQUENCE [LARGE SCALE GENOMIC DNA]</scope>
    <source>
        <strain evidence="1 2">R22 G/1</strain>
    </source>
</reference>
<dbReference type="EMBL" id="GL446008">
    <property type="protein sequence ID" value="EFN88600.1"/>
    <property type="molecule type" value="Genomic_DNA"/>
</dbReference>
<evidence type="ECO:0000313" key="1">
    <source>
        <dbReference type="EMBL" id="EFN88600.1"/>
    </source>
</evidence>
<dbReference type="Proteomes" id="UP000008237">
    <property type="component" value="Unassembled WGS sequence"/>
</dbReference>
<evidence type="ECO:0000313" key="2">
    <source>
        <dbReference type="Proteomes" id="UP000008237"/>
    </source>
</evidence>
<accession>E2B6T2</accession>
<organism evidence="2">
    <name type="scientific">Harpegnathos saltator</name>
    <name type="common">Jerdon's jumping ant</name>
    <dbReference type="NCBI Taxonomy" id="610380"/>
    <lineage>
        <taxon>Eukaryota</taxon>
        <taxon>Metazoa</taxon>
        <taxon>Ecdysozoa</taxon>
        <taxon>Arthropoda</taxon>
        <taxon>Hexapoda</taxon>
        <taxon>Insecta</taxon>
        <taxon>Pterygota</taxon>
        <taxon>Neoptera</taxon>
        <taxon>Endopterygota</taxon>
        <taxon>Hymenoptera</taxon>
        <taxon>Apocrita</taxon>
        <taxon>Aculeata</taxon>
        <taxon>Formicoidea</taxon>
        <taxon>Formicidae</taxon>
        <taxon>Ponerinae</taxon>
        <taxon>Ponerini</taxon>
        <taxon>Harpegnathos</taxon>
    </lineage>
</organism>
<proteinExistence type="predicted"/>
<keyword evidence="2" id="KW-1185">Reference proteome</keyword>
<gene>
    <name evidence="1" type="ORF">EAI_10828</name>
</gene>